<evidence type="ECO:0000313" key="4">
    <source>
        <dbReference type="Proteomes" id="UP000054107"/>
    </source>
</evidence>
<feature type="compositionally biased region" description="Low complexity" evidence="1">
    <location>
        <begin position="1"/>
        <end position="13"/>
    </location>
</feature>
<dbReference type="AlphaFoldDB" id="A0A0B7NT59"/>
<sequence>MSFLPTSSSSPSVYHPPPYPSNDTEITAITATSTAIILQQENSPIRKPRNHQCHHHHTHHHSHFHHKTCYLCKNRNIPSNVREIGPYLIHRTQPDLVIICPCLHRAHPTCLKELQTDYICNKCNSIYQSRNIRFAQLLCLACHLLSLASTVGLVFGLSHLGRALDELGLGSEMGPKLDGDETWQDHEMLEIVEWLNIVHFATGVAGEALLGLVYMVGVCLVIGQDRTLIMISNILYIRLDPLKKQTWLNAICLWICLFAFGLVLGTYLLFFSWIWASVLHHIRKRVMDFQMDQHDNGI</sequence>
<keyword evidence="2" id="KW-1133">Transmembrane helix</keyword>
<dbReference type="STRING" id="35722.A0A0B7NT59"/>
<reference evidence="3 4" key="1">
    <citation type="submission" date="2014-09" db="EMBL/GenBank/DDBJ databases">
        <authorList>
            <person name="Ellenberger Sabrina"/>
        </authorList>
    </citation>
    <scope>NUCLEOTIDE SEQUENCE [LARGE SCALE GENOMIC DNA]</scope>
    <source>
        <strain evidence="3 4">CBS 412.66</strain>
    </source>
</reference>
<keyword evidence="4" id="KW-1185">Reference proteome</keyword>
<dbReference type="OrthoDB" id="2286520at2759"/>
<evidence type="ECO:0000256" key="2">
    <source>
        <dbReference type="SAM" id="Phobius"/>
    </source>
</evidence>
<evidence type="ECO:0000313" key="3">
    <source>
        <dbReference type="EMBL" id="CEP18174.1"/>
    </source>
</evidence>
<accession>A0A0B7NT59</accession>
<organism evidence="3 4">
    <name type="scientific">Parasitella parasitica</name>
    <dbReference type="NCBI Taxonomy" id="35722"/>
    <lineage>
        <taxon>Eukaryota</taxon>
        <taxon>Fungi</taxon>
        <taxon>Fungi incertae sedis</taxon>
        <taxon>Mucoromycota</taxon>
        <taxon>Mucoromycotina</taxon>
        <taxon>Mucoromycetes</taxon>
        <taxon>Mucorales</taxon>
        <taxon>Mucorineae</taxon>
        <taxon>Mucoraceae</taxon>
        <taxon>Parasitella</taxon>
    </lineage>
</organism>
<feature type="transmembrane region" description="Helical" evidence="2">
    <location>
        <begin position="137"/>
        <end position="157"/>
    </location>
</feature>
<proteinExistence type="predicted"/>
<dbReference type="EMBL" id="LN733769">
    <property type="protein sequence ID" value="CEP18174.1"/>
    <property type="molecule type" value="Genomic_DNA"/>
</dbReference>
<protein>
    <submittedName>
        <fullName evidence="3">Uncharacterized protein</fullName>
    </submittedName>
</protein>
<feature type="region of interest" description="Disordered" evidence="1">
    <location>
        <begin position="1"/>
        <end position="23"/>
    </location>
</feature>
<feature type="transmembrane region" description="Helical" evidence="2">
    <location>
        <begin position="247"/>
        <end position="275"/>
    </location>
</feature>
<gene>
    <name evidence="3" type="primary">PARPA_12476.1 scaffold 45109</name>
</gene>
<name>A0A0B7NT59_9FUNG</name>
<keyword evidence="2" id="KW-0472">Membrane</keyword>
<feature type="transmembrane region" description="Helical" evidence="2">
    <location>
        <begin position="197"/>
        <end position="222"/>
    </location>
</feature>
<evidence type="ECO:0000256" key="1">
    <source>
        <dbReference type="SAM" id="MobiDB-lite"/>
    </source>
</evidence>
<keyword evidence="2" id="KW-0812">Transmembrane</keyword>
<dbReference type="Proteomes" id="UP000054107">
    <property type="component" value="Unassembled WGS sequence"/>
</dbReference>